<dbReference type="PANTHER" id="PTHR30086">
    <property type="entry name" value="ARGININE EXPORTER PROTEIN ARGO"/>
    <property type="match status" value="1"/>
</dbReference>
<dbReference type="OrthoDB" id="5638726at2"/>
<comment type="caution">
    <text evidence="7">The sequence shown here is derived from an EMBL/GenBank/DDBJ whole genome shotgun (WGS) entry which is preliminary data.</text>
</comment>
<gene>
    <name evidence="7" type="ORF">WM40_01570</name>
</gene>
<dbReference type="EMBL" id="LAQU01000001">
    <property type="protein sequence ID" value="KKB65312.1"/>
    <property type="molecule type" value="Genomic_DNA"/>
</dbReference>
<keyword evidence="3 6" id="KW-0812">Transmembrane</keyword>
<evidence type="ECO:0000256" key="3">
    <source>
        <dbReference type="ARBA" id="ARBA00022692"/>
    </source>
</evidence>
<evidence type="ECO:0000256" key="5">
    <source>
        <dbReference type="ARBA" id="ARBA00023136"/>
    </source>
</evidence>
<evidence type="ECO:0000256" key="2">
    <source>
        <dbReference type="ARBA" id="ARBA00022475"/>
    </source>
</evidence>
<reference evidence="7 8" key="1">
    <citation type="submission" date="2015-03" db="EMBL/GenBank/DDBJ databases">
        <title>Draft Genome Sequence of Burkholderia andropogonis type strain ICMP2807, isolated from Sorghum bicolor.</title>
        <authorList>
            <person name="Lopes-Santos L."/>
            <person name="Castro D.B."/>
            <person name="Ottoboni L.M."/>
            <person name="Park D."/>
            <person name="Weirc B.S."/>
            <person name="Destefano S.A."/>
        </authorList>
    </citation>
    <scope>NUCLEOTIDE SEQUENCE [LARGE SCALE GENOMIC DNA]</scope>
    <source>
        <strain evidence="7 8">ICMP2807</strain>
    </source>
</reference>
<dbReference type="PATRIC" id="fig|28092.6.peg.363"/>
<feature type="transmembrane region" description="Helical" evidence="6">
    <location>
        <begin position="67"/>
        <end position="88"/>
    </location>
</feature>
<dbReference type="Proteomes" id="UP000033618">
    <property type="component" value="Unassembled WGS sequence"/>
</dbReference>
<proteinExistence type="predicted"/>
<keyword evidence="2" id="KW-1003">Cell membrane</keyword>
<feature type="transmembrane region" description="Helical" evidence="6">
    <location>
        <begin position="6"/>
        <end position="25"/>
    </location>
</feature>
<dbReference type="Pfam" id="PF01810">
    <property type="entry name" value="LysE"/>
    <property type="match status" value="1"/>
</dbReference>
<name>A0A0F5K700_9BURK</name>
<protein>
    <submittedName>
        <fullName evidence="7">Lysine transporter LysE</fullName>
    </submittedName>
</protein>
<dbReference type="GO" id="GO:0015171">
    <property type="term" value="F:amino acid transmembrane transporter activity"/>
    <property type="evidence" value="ECO:0007669"/>
    <property type="project" value="TreeGrafter"/>
</dbReference>
<feature type="transmembrane region" description="Helical" evidence="6">
    <location>
        <begin position="188"/>
        <end position="210"/>
    </location>
</feature>
<accession>A0A0F5K700</accession>
<dbReference type="GO" id="GO:0005886">
    <property type="term" value="C:plasma membrane"/>
    <property type="evidence" value="ECO:0007669"/>
    <property type="project" value="UniProtKB-SubCell"/>
</dbReference>
<keyword evidence="8" id="KW-1185">Reference proteome</keyword>
<comment type="subcellular location">
    <subcellularLocation>
        <location evidence="1">Cell membrane</location>
        <topology evidence="1">Multi-pass membrane protein</topology>
    </subcellularLocation>
</comment>
<feature type="transmembrane region" description="Helical" evidence="6">
    <location>
        <begin position="146"/>
        <end position="167"/>
    </location>
</feature>
<dbReference type="InterPro" id="IPR001123">
    <property type="entry name" value="LeuE-type"/>
</dbReference>
<dbReference type="PANTHER" id="PTHR30086:SF20">
    <property type="entry name" value="ARGININE EXPORTER PROTEIN ARGO-RELATED"/>
    <property type="match status" value="1"/>
</dbReference>
<organism evidence="7 8">
    <name type="scientific">Robbsia andropogonis</name>
    <dbReference type="NCBI Taxonomy" id="28092"/>
    <lineage>
        <taxon>Bacteria</taxon>
        <taxon>Pseudomonadati</taxon>
        <taxon>Pseudomonadota</taxon>
        <taxon>Betaproteobacteria</taxon>
        <taxon>Burkholderiales</taxon>
        <taxon>Burkholderiaceae</taxon>
        <taxon>Robbsia</taxon>
    </lineage>
</organism>
<dbReference type="AlphaFoldDB" id="A0A0F5K700"/>
<evidence type="ECO:0000256" key="1">
    <source>
        <dbReference type="ARBA" id="ARBA00004651"/>
    </source>
</evidence>
<evidence type="ECO:0000313" key="8">
    <source>
        <dbReference type="Proteomes" id="UP000033618"/>
    </source>
</evidence>
<evidence type="ECO:0000256" key="4">
    <source>
        <dbReference type="ARBA" id="ARBA00022989"/>
    </source>
</evidence>
<keyword evidence="5 6" id="KW-0472">Membrane</keyword>
<evidence type="ECO:0000256" key="6">
    <source>
        <dbReference type="SAM" id="Phobius"/>
    </source>
</evidence>
<feature type="transmembrane region" description="Helical" evidence="6">
    <location>
        <begin position="109"/>
        <end position="134"/>
    </location>
</feature>
<feature type="transmembrane region" description="Helical" evidence="6">
    <location>
        <begin position="37"/>
        <end position="61"/>
    </location>
</feature>
<evidence type="ECO:0000313" key="7">
    <source>
        <dbReference type="EMBL" id="KKB65312.1"/>
    </source>
</evidence>
<dbReference type="RefSeq" id="WP_046151924.1">
    <property type="nucleotide sequence ID" value="NZ_CADFGU010000010.1"/>
</dbReference>
<sequence length="213" mass="22525">MLLIKSMALGLCIAAPVGPIGMLCIQRCLSSGFRYGFATGIGAASADAIYGLFGALGVAGIANAQPALTIGLKICGGAFLFWLAWTTARETPVTHNGYQATTGANVSRYFLATFFLTLSNPITILSFIAMFAALASTAGFHGDREWSTVMTMVSGVFVGSAVWWLFLSILTSTLRRAMPSSWIRRLSLMSAIGIAAFGAFQMVTGTSSFIEVF</sequence>
<keyword evidence="4 6" id="KW-1133">Transmembrane helix</keyword>